<organism evidence="1 2">
    <name type="scientific">Klebsormidium nitens</name>
    <name type="common">Green alga</name>
    <name type="synonym">Ulothrix nitens</name>
    <dbReference type="NCBI Taxonomy" id="105231"/>
    <lineage>
        <taxon>Eukaryota</taxon>
        <taxon>Viridiplantae</taxon>
        <taxon>Streptophyta</taxon>
        <taxon>Klebsormidiophyceae</taxon>
        <taxon>Klebsormidiales</taxon>
        <taxon>Klebsormidiaceae</taxon>
        <taxon>Klebsormidium</taxon>
    </lineage>
</organism>
<feature type="non-terminal residue" evidence="1">
    <location>
        <position position="264"/>
    </location>
</feature>
<name>A0A1Y1IRK5_KLENI</name>
<accession>A0A1Y1IRK5</accession>
<dbReference type="EMBL" id="DF238533">
    <property type="protein sequence ID" value="GAQ93500.1"/>
    <property type="molecule type" value="Genomic_DNA"/>
</dbReference>
<dbReference type="Proteomes" id="UP000054558">
    <property type="component" value="Unassembled WGS sequence"/>
</dbReference>
<proteinExistence type="predicted"/>
<dbReference type="AlphaFoldDB" id="A0A1Y1IRK5"/>
<reference evidence="1 2" key="1">
    <citation type="journal article" date="2014" name="Nat. Commun.">
        <title>Klebsormidium flaccidum genome reveals primary factors for plant terrestrial adaptation.</title>
        <authorList>
            <person name="Hori K."/>
            <person name="Maruyama F."/>
            <person name="Fujisawa T."/>
            <person name="Togashi T."/>
            <person name="Yamamoto N."/>
            <person name="Seo M."/>
            <person name="Sato S."/>
            <person name="Yamada T."/>
            <person name="Mori H."/>
            <person name="Tajima N."/>
            <person name="Moriyama T."/>
            <person name="Ikeuchi M."/>
            <person name="Watanabe M."/>
            <person name="Wada H."/>
            <person name="Kobayashi K."/>
            <person name="Saito M."/>
            <person name="Masuda T."/>
            <person name="Sasaki-Sekimoto Y."/>
            <person name="Mashiguchi K."/>
            <person name="Awai K."/>
            <person name="Shimojima M."/>
            <person name="Masuda S."/>
            <person name="Iwai M."/>
            <person name="Nobusawa T."/>
            <person name="Narise T."/>
            <person name="Kondo S."/>
            <person name="Saito H."/>
            <person name="Sato R."/>
            <person name="Murakawa M."/>
            <person name="Ihara Y."/>
            <person name="Oshima-Yamada Y."/>
            <person name="Ohtaka K."/>
            <person name="Satoh M."/>
            <person name="Sonobe K."/>
            <person name="Ishii M."/>
            <person name="Ohtani R."/>
            <person name="Kanamori-Sato M."/>
            <person name="Honoki R."/>
            <person name="Miyazaki D."/>
            <person name="Mochizuki H."/>
            <person name="Umetsu J."/>
            <person name="Higashi K."/>
            <person name="Shibata D."/>
            <person name="Kamiya Y."/>
            <person name="Sato N."/>
            <person name="Nakamura Y."/>
            <person name="Tabata S."/>
            <person name="Ida S."/>
            <person name="Kurokawa K."/>
            <person name="Ohta H."/>
        </authorList>
    </citation>
    <scope>NUCLEOTIDE SEQUENCE [LARGE SCALE GENOMIC DNA]</scope>
    <source>
        <strain evidence="1 2">NIES-2285</strain>
    </source>
</reference>
<gene>
    <name evidence="1" type="ORF">KFL_015840010</name>
</gene>
<protein>
    <submittedName>
        <fullName evidence="1">Uncharacterized protein</fullName>
    </submittedName>
</protein>
<evidence type="ECO:0000313" key="1">
    <source>
        <dbReference type="EMBL" id="GAQ93500.1"/>
    </source>
</evidence>
<evidence type="ECO:0000313" key="2">
    <source>
        <dbReference type="Proteomes" id="UP000054558"/>
    </source>
</evidence>
<sequence length="264" mass="29690">MASSNATTGLEKPPASSYATITASKSVLVAITTEADEEFDAFLEENPGKLFACYVTYPSSYSPMQDSIVEGIRDTITKNNSKFLDEGLFWSEFKGGTPARRDVHRILVAFTHEEDQAAFRSLMQVMFKDPQGVWLHAQIGQERLSYEDILGSSGDKGQKVYMVLKKMPDSFTVTQIEKFFTDFVWKSKGFTHPFLGSIDKITWFWHKSGFMQAIDDDKYIELVSADDSREAWKCTLCIVAGKGFFGCYRHIGCDAHKQALSDEA</sequence>
<keyword evidence="2" id="KW-1185">Reference proteome</keyword>